<protein>
    <submittedName>
        <fullName evidence="2">Uncharacterized protein</fullName>
    </submittedName>
</protein>
<accession>E6QB23</accession>
<dbReference type="AlphaFoldDB" id="E6QB23"/>
<dbReference type="EMBL" id="CABP01000061">
    <property type="protein sequence ID" value="CBI04399.1"/>
    <property type="molecule type" value="Genomic_DNA"/>
</dbReference>
<comment type="caution">
    <text evidence="2">The sequence shown here is derived from an EMBL/GenBank/DDBJ whole genome shotgun (WGS) entry which is preliminary data.</text>
</comment>
<sequence>MNGFFRRVWTSFVLAFLVGFAISDGSVLFGIMVGEIAMMIYAATDVTASTLRTIALAPFKK</sequence>
<keyword evidence="1" id="KW-0812">Transmembrane</keyword>
<name>E6QB23_9ZZZZ</name>
<evidence type="ECO:0000313" key="2">
    <source>
        <dbReference type="EMBL" id="CBI04399.1"/>
    </source>
</evidence>
<feature type="transmembrane region" description="Helical" evidence="1">
    <location>
        <begin position="12"/>
        <end position="33"/>
    </location>
</feature>
<proteinExistence type="predicted"/>
<evidence type="ECO:0000256" key="1">
    <source>
        <dbReference type="SAM" id="Phobius"/>
    </source>
</evidence>
<gene>
    <name evidence="2" type="ORF">CARN5_2132</name>
</gene>
<keyword evidence="1" id="KW-0472">Membrane</keyword>
<reference evidence="2" key="1">
    <citation type="submission" date="2009-10" db="EMBL/GenBank/DDBJ databases">
        <title>Diversity of trophic interactions inside an arsenic-rich microbial ecosystem.</title>
        <authorList>
            <person name="Bertin P.N."/>
            <person name="Heinrich-Salmeron A."/>
            <person name="Pelletier E."/>
            <person name="Goulhen-Chollet F."/>
            <person name="Arsene-Ploetze F."/>
            <person name="Gallien S."/>
            <person name="Calteau A."/>
            <person name="Vallenet D."/>
            <person name="Casiot C."/>
            <person name="Chane-Woon-Ming B."/>
            <person name="Giloteaux L."/>
            <person name="Barakat M."/>
            <person name="Bonnefoy V."/>
            <person name="Bruneel O."/>
            <person name="Chandler M."/>
            <person name="Cleiss J."/>
            <person name="Duran R."/>
            <person name="Elbaz-Poulichet F."/>
            <person name="Fonknechten N."/>
            <person name="Lauga B."/>
            <person name="Mornico D."/>
            <person name="Ortet P."/>
            <person name="Schaeffer C."/>
            <person name="Siguier P."/>
            <person name="Alexander Thil Smith A."/>
            <person name="Van Dorsselaer A."/>
            <person name="Weissenbach J."/>
            <person name="Medigue C."/>
            <person name="Le Paslier D."/>
        </authorList>
    </citation>
    <scope>NUCLEOTIDE SEQUENCE</scope>
</reference>
<organism evidence="2">
    <name type="scientific">mine drainage metagenome</name>
    <dbReference type="NCBI Taxonomy" id="410659"/>
    <lineage>
        <taxon>unclassified sequences</taxon>
        <taxon>metagenomes</taxon>
        <taxon>ecological metagenomes</taxon>
    </lineage>
</organism>
<keyword evidence="1" id="KW-1133">Transmembrane helix</keyword>